<feature type="repeat" description="ANK" evidence="3">
    <location>
        <begin position="1704"/>
        <end position="1729"/>
    </location>
</feature>
<dbReference type="SMART" id="SM00248">
    <property type="entry name" value="ANK"/>
    <property type="match status" value="17"/>
</dbReference>
<dbReference type="SUPFAM" id="SSF52540">
    <property type="entry name" value="P-loop containing nucleoside triphosphate hydrolases"/>
    <property type="match status" value="1"/>
</dbReference>
<dbReference type="Gene3D" id="3.40.50.300">
    <property type="entry name" value="P-loop containing nucleotide triphosphate hydrolases"/>
    <property type="match status" value="1"/>
</dbReference>
<evidence type="ECO:0000256" key="2">
    <source>
        <dbReference type="ARBA" id="ARBA00023043"/>
    </source>
</evidence>
<dbReference type="PROSITE" id="PS50297">
    <property type="entry name" value="ANK_REP_REGION"/>
    <property type="match status" value="5"/>
</dbReference>
<dbReference type="PROSITE" id="PS50837">
    <property type="entry name" value="NACHT"/>
    <property type="match status" value="1"/>
</dbReference>
<evidence type="ECO:0000256" key="4">
    <source>
        <dbReference type="SAM" id="MobiDB-lite"/>
    </source>
</evidence>
<dbReference type="InterPro" id="IPR007111">
    <property type="entry name" value="NACHT_NTPase"/>
</dbReference>
<dbReference type="Pfam" id="PF24883">
    <property type="entry name" value="NPHP3_N"/>
    <property type="match status" value="1"/>
</dbReference>
<dbReference type="EMBL" id="JAUJFL010000002">
    <property type="protein sequence ID" value="KAK2609595.1"/>
    <property type="molecule type" value="Genomic_DNA"/>
</dbReference>
<dbReference type="Proteomes" id="UP001265746">
    <property type="component" value="Unassembled WGS sequence"/>
</dbReference>
<evidence type="ECO:0000259" key="5">
    <source>
        <dbReference type="PROSITE" id="PS50837"/>
    </source>
</evidence>
<dbReference type="InterPro" id="IPR027417">
    <property type="entry name" value="P-loop_NTPase"/>
</dbReference>
<sequence length="2174" mass="242003">MADPLSIAASIAGVISLADIVFLRTKKYLSSAKSADKEVHELSQEVLLLGGALHSLSRLAQALDTNGLKDQHVDDLRMHHIAACHATLDEIAKKLKKLEGSSTKRKLVWPFASDRTKALIDEVSRHKESVNLALTADSMGTLLRVLSKSEEIYRNMDEVLQEAKKTRAIITRIQQDSAREEILDYFLPYNPQQNYEMSLSLRHPRTGLWLTRRPEFQTWLAHPDSALWLSGIPGAGKTVLAGTIIEEALKRSTEDVATAFFFCDYKNGNTQTTDNVLSALASQLAIQKEESYAHLERYYQELHPQRALERRPDVSGLQRILKDMVKSFDHVYLIVDGLDECGDNTNNVIDDILDILGCSDNISTAFLSRDEDNIRDRLEEDFSGVEIAAHTEDITEYVTSEIEKRIGNKSLRIDDLSLKDEILERLVEGAKGMFRWVACQLDALCDCLSDKECRDALNRLPPGLNESYLRILQRVPKGKERLMQMMLNFIAYARPSLEISLLREALSVPEKIGRHGELSSLSIIREDSITRLCRSLVRKSNDACYYEFAHFSVLEYLEGEMKSVPEMDNFRVSQSICEYLLAKQCLNYLLSRDFSSLPTDEEELLDHICTRDEQHPLYLYAAAYWPLFARDHWTDQGLLKSAAILFQPTKSANFTSWALELISSAVHNNTPHIPSYRPDGRRVGLYHQRILRLLPQLVDRNFTTLHMAAALSLPVICSSLLDKGASINRRSCFGTPLQCALQGMFLETSVDCVPRGAEGLYGHPYYRRRETDSSHFGKEITVRLLLKAGATHLSACSSPFEGQTLMTVALKVASRIHDLGAMTALLEAGLDVQEDDLNQIPNFESSLHTRDDGLDTFRLEKLITCLGPMIDKSAGHFRLCQAAWSRAIELGCEFTKDWSVIDTRISLSQDALIKPIFTSLGRFDIEMLTRALEDPRVDIVGLTDVDNNSVLQIPLRKFRSAPSECMAMMKVILAAGAEVKQPNDKGLLPIHELASCFLRYDGVSGDDGCYEVLCEVVSEFVRKGTGCNVRSRTNRNVFHFGVGSPSFVRAVLETETGKNILHALKTRDEDGYTPISLALREGKEETALLLLRASDCDPEALRSPTSVHALCVAAGEHRAFKLILDARVGLDIAGAMNATIWRHIGPRTGKEVVLQLIHMVPGGFRCCVDGKLPLDIYLESCIAFGRHALDSDVVQLLTISGSEGLNQQEKKSVWEKVVRSITRRSATRRSATRRSATRRSATRQSTANPGSNDRNRFFESPRGDEITEQVITNLSQLGFIQSYEEATHVPGILPLLKLLGPLGDHLQNLWPVSSESLFDLLEQAISWESLRESVPILRLLKTSVKSQHVELVDLMLENGVSVHQRIDEMSALEVACLEPTDGPNAKRIFKILLDYAEGSRLDEINPNQGQRRGLVHYLSGPGKQWQIKELAKRGMDLNNRTSFHFEAQPAIVQHLFEGSPDSALTLLEMGANPAMADSRGMDAALAAALHSNIAFLLHLLTIQGEDWELNWRRTFTANFLGAKGVQLYVHEANALHLAAWSGDCDVLRFYLDRDLLKDLDSVSADGFTPMHLAAANGQASVIELLHCRGANLNLKTANGTLPLHLAVQNEQTEVIKFLVEHGSFVDDDMYGMSPVAYAAHLQNESILDCFFTSHQVLADQSQAWRRQKDLSLAYEQALIRGNIKQCEVIRRQGCPINVDLPHQNGRSALVLAIEQSDKELIRWLLTYGAKAMGKTFGTNMARTSALQVMIARRALNDVLPLLLRKYQSEGGLATAERPSLIHIAIENDNNLGLEILLGHIARYEALDSLGNFGVAKLLLKNGADVNVLNNKHMTPLQVAILSEVPNRIPTTRLLLRYDAALESRSKYGATAIIYASYRGDIELFRLLADAGADLQAADFSLVTSLHVAAVNGHTEIFALLLSRGLEAHQKNSFGSSATQCAMFRHELSTFLLNHTSIIGEIGKLIYSAHGTMMDRLPACLSQHFNLYLRRLGLERLRALANLEPTYSWSPLCMSASIGLTLAVINIIQLGADVDFEGSPYGSALMAACSSGHLESVKILVRHGAAISYLGADGIRSAVHYAKEHKAIMAWLLVKRFTDQKKLSSQAEAGPSAHPVGEVQPWSRITKAELVITGIARRQVHESARDYIIRLVAVKKEWRGKVVPQHTMTETHHPA</sequence>
<protein>
    <recommendedName>
        <fullName evidence="5">NACHT domain-containing protein</fullName>
    </recommendedName>
</protein>
<feature type="repeat" description="ANK" evidence="3">
    <location>
        <begin position="1598"/>
        <end position="1626"/>
    </location>
</feature>
<feature type="repeat" description="ANK" evidence="3">
    <location>
        <begin position="1900"/>
        <end position="1932"/>
    </location>
</feature>
<evidence type="ECO:0000256" key="3">
    <source>
        <dbReference type="PROSITE-ProRule" id="PRU00023"/>
    </source>
</evidence>
<dbReference type="InterPro" id="IPR056884">
    <property type="entry name" value="NPHP3-like_N"/>
</dbReference>
<dbReference type="Gene3D" id="1.25.40.20">
    <property type="entry name" value="Ankyrin repeat-containing domain"/>
    <property type="match status" value="6"/>
</dbReference>
<organism evidence="6 7">
    <name type="scientific">Phomopsis amygdali</name>
    <name type="common">Fusicoccum amygdali</name>
    <dbReference type="NCBI Taxonomy" id="1214568"/>
    <lineage>
        <taxon>Eukaryota</taxon>
        <taxon>Fungi</taxon>
        <taxon>Dikarya</taxon>
        <taxon>Ascomycota</taxon>
        <taxon>Pezizomycotina</taxon>
        <taxon>Sordariomycetes</taxon>
        <taxon>Sordariomycetidae</taxon>
        <taxon>Diaporthales</taxon>
        <taxon>Diaporthaceae</taxon>
        <taxon>Diaporthe</taxon>
    </lineage>
</organism>
<feature type="region of interest" description="Disordered" evidence="4">
    <location>
        <begin position="1224"/>
        <end position="1259"/>
    </location>
</feature>
<keyword evidence="1" id="KW-0677">Repeat</keyword>
<reference evidence="6" key="1">
    <citation type="submission" date="2023-06" db="EMBL/GenBank/DDBJ databases">
        <authorList>
            <person name="Noh H."/>
        </authorList>
    </citation>
    <scope>NUCLEOTIDE SEQUENCE</scope>
    <source>
        <strain evidence="6">DUCC20226</strain>
    </source>
</reference>
<feature type="repeat" description="ANK" evidence="3">
    <location>
        <begin position="1867"/>
        <end position="1899"/>
    </location>
</feature>
<dbReference type="Pfam" id="PF12796">
    <property type="entry name" value="Ank_2"/>
    <property type="match status" value="2"/>
</dbReference>
<evidence type="ECO:0000313" key="7">
    <source>
        <dbReference type="Proteomes" id="UP001265746"/>
    </source>
</evidence>
<evidence type="ECO:0000256" key="1">
    <source>
        <dbReference type="ARBA" id="ARBA00022737"/>
    </source>
</evidence>
<dbReference type="PROSITE" id="PS50088">
    <property type="entry name" value="ANK_REPEAT"/>
    <property type="match status" value="5"/>
</dbReference>
<name>A0AAD9W5E9_PHOAM</name>
<keyword evidence="2 3" id="KW-0040">ANK repeat</keyword>
<gene>
    <name evidence="6" type="ORF">N8I77_003090</name>
</gene>
<feature type="compositionally biased region" description="Basic residues" evidence="4">
    <location>
        <begin position="1224"/>
        <end position="1241"/>
    </location>
</feature>
<comment type="caution">
    <text evidence="6">The sequence shown here is derived from an EMBL/GenBank/DDBJ whole genome shotgun (WGS) entry which is preliminary data.</text>
</comment>
<dbReference type="InterPro" id="IPR036770">
    <property type="entry name" value="Ankyrin_rpt-contain_sf"/>
</dbReference>
<dbReference type="PANTHER" id="PTHR24198:SF165">
    <property type="entry name" value="ANKYRIN REPEAT-CONTAINING PROTEIN-RELATED"/>
    <property type="match status" value="1"/>
</dbReference>
<accession>A0AAD9W5E9</accession>
<dbReference type="InterPro" id="IPR002110">
    <property type="entry name" value="Ankyrin_rpt"/>
</dbReference>
<proteinExistence type="predicted"/>
<dbReference type="SUPFAM" id="SSF48403">
    <property type="entry name" value="Ankyrin repeat"/>
    <property type="match status" value="5"/>
</dbReference>
<feature type="repeat" description="ANK" evidence="3">
    <location>
        <begin position="1565"/>
        <end position="1597"/>
    </location>
</feature>
<feature type="domain" description="NACHT" evidence="5">
    <location>
        <begin position="225"/>
        <end position="353"/>
    </location>
</feature>
<evidence type="ECO:0000313" key="6">
    <source>
        <dbReference type="EMBL" id="KAK2609595.1"/>
    </source>
</evidence>
<dbReference type="PANTHER" id="PTHR24198">
    <property type="entry name" value="ANKYRIN REPEAT AND PROTEIN KINASE DOMAIN-CONTAINING PROTEIN"/>
    <property type="match status" value="1"/>
</dbReference>
<keyword evidence="7" id="KW-1185">Reference proteome</keyword>
<dbReference type="Pfam" id="PF00023">
    <property type="entry name" value="Ank"/>
    <property type="match status" value="1"/>
</dbReference>
<dbReference type="PRINTS" id="PR01415">
    <property type="entry name" value="ANKYRIN"/>
</dbReference>